<evidence type="ECO:0000256" key="5">
    <source>
        <dbReference type="ARBA" id="ARBA00022490"/>
    </source>
</evidence>
<protein>
    <recommendedName>
        <fullName evidence="3">Rab3 GTPase-activating protein catalytic subunit</fullName>
    </recommendedName>
</protein>
<accession>A0A1X2IL68</accession>
<evidence type="ECO:0000256" key="6">
    <source>
        <dbReference type="SAM" id="MobiDB-lite"/>
    </source>
</evidence>
<dbReference type="GO" id="GO:0005737">
    <property type="term" value="C:cytoplasm"/>
    <property type="evidence" value="ECO:0007669"/>
    <property type="project" value="UniProtKB-SubCell"/>
</dbReference>
<feature type="compositionally biased region" description="Basic and acidic residues" evidence="6">
    <location>
        <begin position="334"/>
        <end position="344"/>
    </location>
</feature>
<comment type="similarity">
    <text evidence="2">Belongs to the Rab3-GAP catalytic subunit family.</text>
</comment>
<keyword evidence="9" id="KW-1185">Reference proteome</keyword>
<dbReference type="EMBL" id="MCGE01000008">
    <property type="protein sequence ID" value="ORZ18515.1"/>
    <property type="molecule type" value="Genomic_DNA"/>
</dbReference>
<keyword evidence="5" id="KW-0963">Cytoplasm</keyword>
<dbReference type="PANTHER" id="PTHR21422">
    <property type="entry name" value="RAB3 GTPASE-ACTIVATING PROTEIN CATALYTIC SUBUNIT"/>
    <property type="match status" value="1"/>
</dbReference>
<feature type="domain" description="Rab3GAP catalytic subunit conserved" evidence="7">
    <location>
        <begin position="855"/>
        <end position="1003"/>
    </location>
</feature>
<comment type="subcellular location">
    <subcellularLocation>
        <location evidence="1">Cytoplasm</location>
    </subcellularLocation>
</comment>
<dbReference type="Proteomes" id="UP000193560">
    <property type="component" value="Unassembled WGS sequence"/>
</dbReference>
<reference evidence="8 9" key="1">
    <citation type="submission" date="2016-07" db="EMBL/GenBank/DDBJ databases">
        <title>Pervasive Adenine N6-methylation of Active Genes in Fungi.</title>
        <authorList>
            <consortium name="DOE Joint Genome Institute"/>
            <person name="Mondo S.J."/>
            <person name="Dannebaum R.O."/>
            <person name="Kuo R.C."/>
            <person name="Labutti K."/>
            <person name="Haridas S."/>
            <person name="Kuo A."/>
            <person name="Salamov A."/>
            <person name="Ahrendt S.R."/>
            <person name="Lipzen A."/>
            <person name="Sullivan W."/>
            <person name="Andreopoulos W.B."/>
            <person name="Clum A."/>
            <person name="Lindquist E."/>
            <person name="Daum C."/>
            <person name="Ramamoorthy G.K."/>
            <person name="Gryganskyi A."/>
            <person name="Culley D."/>
            <person name="Magnuson J.K."/>
            <person name="James T.Y."/>
            <person name="O'Malley M.A."/>
            <person name="Stajich J.E."/>
            <person name="Spatafora J.W."/>
            <person name="Visel A."/>
            <person name="Grigoriev I.V."/>
        </authorList>
    </citation>
    <scope>NUCLEOTIDE SEQUENCE [LARGE SCALE GENOMIC DNA]</scope>
    <source>
        <strain evidence="8 9">NRRL 1336</strain>
    </source>
</reference>
<dbReference type="InterPro" id="IPR026147">
    <property type="entry name" value="Rab3GAP1_conserved"/>
</dbReference>
<keyword evidence="4" id="KW-0343">GTPase activation</keyword>
<dbReference type="PANTHER" id="PTHR21422:SF9">
    <property type="entry name" value="RAB3 GTPASE-ACTIVATING PROTEIN CATALYTIC SUBUNIT"/>
    <property type="match status" value="1"/>
</dbReference>
<gene>
    <name evidence="8" type="ORF">BCR42DRAFT_435864</name>
</gene>
<dbReference type="AlphaFoldDB" id="A0A1X2IL68"/>
<feature type="compositionally biased region" description="Basic and acidic residues" evidence="6">
    <location>
        <begin position="283"/>
        <end position="300"/>
    </location>
</feature>
<organism evidence="8 9">
    <name type="scientific">Absidia repens</name>
    <dbReference type="NCBI Taxonomy" id="90262"/>
    <lineage>
        <taxon>Eukaryota</taxon>
        <taxon>Fungi</taxon>
        <taxon>Fungi incertae sedis</taxon>
        <taxon>Mucoromycota</taxon>
        <taxon>Mucoromycotina</taxon>
        <taxon>Mucoromycetes</taxon>
        <taxon>Mucorales</taxon>
        <taxon>Cunninghamellaceae</taxon>
        <taxon>Absidia</taxon>
    </lineage>
</organism>
<evidence type="ECO:0000256" key="2">
    <source>
        <dbReference type="ARBA" id="ARBA00008856"/>
    </source>
</evidence>
<proteinExistence type="inferred from homology"/>
<evidence type="ECO:0000259" key="7">
    <source>
        <dbReference type="Pfam" id="PF13890"/>
    </source>
</evidence>
<name>A0A1X2IL68_9FUNG</name>
<sequence>MASGGRQSSSYSEELFEFVDYTSVSNFERLVTAIEEVLLSWGVKDNSYGVFSDDMLSMVNDSVTTTAPFEFTRKESLSVGTETYKLAYHCHPYATTLQTAPSTQPLVLENYYQCEPPLSSAETTKTFHPLHRWTGLGRFFILAPVSDSIKSKLFASSRVSVDIHQAKLLLSASAIAFNNVRCPVPVFISVGQARYDSYTGYMLNHNGEMDLEVRFNSTVISSPPMHCHMNGFQELFLQNLNTNRFDNGFPPLSSIEKHSILKGAVFTYNLKNWFNEHWKQWDDDESKDSNNADDRKKYDNDVDDEDDDDDDNYGPSITRARTAHLNSYANRVLRSDDDSNKESHTAPLPSLPFGSYNDPLRTMTLGAVFPLSINTANRYTDDAIHSNMDALTADFWELTREFAPSSQQRAFLSTLLDRAISSWVKDPSNRDYLAPYDSNNNNNNNTSGDDSSERGNSTGLMRNLLHAMSHNRGGPMTQQGNQVAVVKSDQVEIIMDAVFKSNSQHNNNGSSNDQIKLRKVNEDLSIFTPSALGLRLKHGASVPYKSLLWNLVVYELDALQEMSKGGYGASASSTTASSASSYMGFLRILWVEIIRQIRWHWENLIPIPNVNPYMYRPSKNQDDPNTSEQDSNDTSTLGIDLSYNILHQKLTMINCCIHQSMNDISSHGNISPPMAPNRKNVASLFDDIQNTKMDVKSENNHNNSTDSFNDSLEKLTDLDSLIPNNAKVEQSMRSGVDSDISEGELFFDSVDDLESKIPTTGPSTELEQQVQETDATTDNQHSKKKHRTSASSCSSFISDVSELAHPASMQESFVRLNYSTSAESDPCQHVPSQFTDIQDWSSGMNKSSEIQDPDAFEGRSHQHETIKLMKTKNPLWVPITQNPGFMTEDMIQQQADVFESLGTSDDAAQLRAKLQSAQLYSDMQAFKAANPHAVLEDFVRWHSPKDWIENSDRQSPGCLSARMSEPTNIWQELWKCSRRVPVSRQRSLFNLTAEGEKALHYLECLSVHDIFSLLLPTMGLIMYDTLVSQPVVKYIRPVTSGINKLANELIDYPWDALRNGTCSFGSIITRVKQEESLMCNAISLLRKFPKQYDLVERLLNDSRTRIKEGDERTAVFNLYKNEYGMISKPSYKEYVFYMNNSLSIDHPLPYRQYVLLKDDELRLWDMHSTDGRYR</sequence>
<comment type="caution">
    <text evidence="8">The sequence shown here is derived from an EMBL/GenBank/DDBJ whole genome shotgun (WGS) entry which is preliminary data.</text>
</comment>
<evidence type="ECO:0000313" key="8">
    <source>
        <dbReference type="EMBL" id="ORZ18515.1"/>
    </source>
</evidence>
<dbReference type="Pfam" id="PF13890">
    <property type="entry name" value="Rab3-GTPase_cat"/>
    <property type="match status" value="1"/>
</dbReference>
<evidence type="ECO:0000256" key="3">
    <source>
        <dbReference type="ARBA" id="ARBA00015817"/>
    </source>
</evidence>
<evidence type="ECO:0000313" key="9">
    <source>
        <dbReference type="Proteomes" id="UP000193560"/>
    </source>
</evidence>
<feature type="compositionally biased region" description="Polar residues" evidence="6">
    <location>
        <begin position="446"/>
        <end position="458"/>
    </location>
</feature>
<dbReference type="STRING" id="90262.A0A1X2IL68"/>
<feature type="region of interest" description="Disordered" evidence="6">
    <location>
        <begin position="283"/>
        <end position="320"/>
    </location>
</feature>
<evidence type="ECO:0000256" key="1">
    <source>
        <dbReference type="ARBA" id="ARBA00004496"/>
    </source>
</evidence>
<feature type="region of interest" description="Disordered" evidence="6">
    <location>
        <begin position="434"/>
        <end position="458"/>
    </location>
</feature>
<feature type="compositionally biased region" description="Polar residues" evidence="6">
    <location>
        <begin position="757"/>
        <end position="779"/>
    </location>
</feature>
<evidence type="ECO:0000256" key="4">
    <source>
        <dbReference type="ARBA" id="ARBA00022468"/>
    </source>
</evidence>
<dbReference type="OrthoDB" id="17346at2759"/>
<feature type="region of interest" description="Disordered" evidence="6">
    <location>
        <begin position="334"/>
        <end position="353"/>
    </location>
</feature>
<dbReference type="InterPro" id="IPR045700">
    <property type="entry name" value="Rab3GAP1"/>
</dbReference>
<dbReference type="GO" id="GO:0005096">
    <property type="term" value="F:GTPase activator activity"/>
    <property type="evidence" value="ECO:0007669"/>
    <property type="project" value="UniProtKB-KW"/>
</dbReference>
<feature type="compositionally biased region" description="Acidic residues" evidence="6">
    <location>
        <begin position="301"/>
        <end position="312"/>
    </location>
</feature>
<feature type="region of interest" description="Disordered" evidence="6">
    <location>
        <begin position="754"/>
        <end position="791"/>
    </location>
</feature>